<evidence type="ECO:0000313" key="3">
    <source>
        <dbReference type="Proteomes" id="UP000794436"/>
    </source>
</evidence>
<keyword evidence="3" id="KW-1185">Reference proteome</keyword>
<feature type="region of interest" description="Disordered" evidence="1">
    <location>
        <begin position="1"/>
        <end position="22"/>
    </location>
</feature>
<sequence length="291" mass="33094">MIRKPSAMVVSRKKSNSERGKEFRAKRRQYESVLLDAVTALRQEVADLEFLRGIRMEIALKSRTSINGSLARIAREYFTLFERGIPSAVAIGGKRQSGNHEIILKQNEFVHRAMDPDLQFGEVVGVDMLLDQWQRYTSYHSSFQATVTDLEVTGPEDAPIVKVHVDLKVTFSRETFDHVFPHVAHNEAFIQKHLGRQVTYRGVNQFKFTEDGRINVYESDVAFVDALISSGMSLDDVSILMQQAMIADQHLLGENPDAVKPTVELLDEESMELENEPAKRPRQLDIDYLLS</sequence>
<protein>
    <recommendedName>
        <fullName evidence="4">BZIP domain-containing protein</fullName>
    </recommendedName>
</protein>
<accession>A0A8K1CTF3</accession>
<evidence type="ECO:0008006" key="4">
    <source>
        <dbReference type="Google" id="ProtNLM"/>
    </source>
</evidence>
<evidence type="ECO:0000313" key="2">
    <source>
        <dbReference type="EMBL" id="TMW68360.1"/>
    </source>
</evidence>
<dbReference type="OrthoDB" id="75885at2759"/>
<evidence type="ECO:0000256" key="1">
    <source>
        <dbReference type="SAM" id="MobiDB-lite"/>
    </source>
</evidence>
<proteinExistence type="predicted"/>
<dbReference type="Proteomes" id="UP000794436">
    <property type="component" value="Unassembled WGS sequence"/>
</dbReference>
<organism evidence="2 3">
    <name type="scientific">Pythium oligandrum</name>
    <name type="common">Mycoparasitic fungus</name>
    <dbReference type="NCBI Taxonomy" id="41045"/>
    <lineage>
        <taxon>Eukaryota</taxon>
        <taxon>Sar</taxon>
        <taxon>Stramenopiles</taxon>
        <taxon>Oomycota</taxon>
        <taxon>Peronosporomycetes</taxon>
        <taxon>Pythiales</taxon>
        <taxon>Pythiaceae</taxon>
        <taxon>Pythium</taxon>
    </lineage>
</organism>
<dbReference type="AlphaFoldDB" id="A0A8K1CTF3"/>
<reference evidence="2" key="1">
    <citation type="submission" date="2019-03" db="EMBL/GenBank/DDBJ databases">
        <title>Long read genome sequence of the mycoparasitic Pythium oligandrum ATCC 38472 isolated from sugarbeet rhizosphere.</title>
        <authorList>
            <person name="Gaulin E."/>
        </authorList>
    </citation>
    <scope>NUCLEOTIDE SEQUENCE</scope>
    <source>
        <strain evidence="2">ATCC 38472_TT</strain>
    </source>
</reference>
<gene>
    <name evidence="2" type="ORF">Poli38472_005828</name>
</gene>
<dbReference type="EMBL" id="SPLM01000002">
    <property type="protein sequence ID" value="TMW68360.1"/>
    <property type="molecule type" value="Genomic_DNA"/>
</dbReference>
<comment type="caution">
    <text evidence="2">The sequence shown here is derived from an EMBL/GenBank/DDBJ whole genome shotgun (WGS) entry which is preliminary data.</text>
</comment>
<name>A0A8K1CTF3_PYTOL</name>